<dbReference type="RefSeq" id="WP_123096560.1">
    <property type="nucleotide sequence ID" value="NZ_RIZG01000010.1"/>
</dbReference>
<dbReference type="GO" id="GO:0016874">
    <property type="term" value="F:ligase activity"/>
    <property type="evidence" value="ECO:0007669"/>
    <property type="project" value="UniProtKB-KW"/>
</dbReference>
<dbReference type="AlphaFoldDB" id="A0A3M8PY99"/>
<keyword evidence="8" id="KW-1185">Reference proteome</keyword>
<feature type="transmembrane region" description="Helical" evidence="5">
    <location>
        <begin position="335"/>
        <end position="354"/>
    </location>
</feature>
<keyword evidence="3 5" id="KW-1133">Transmembrane helix</keyword>
<reference evidence="7 8" key="1">
    <citation type="journal article" date="2012" name="Int. J. Syst. Evol. Microbiol.">
        <title>Marinomonas hwangdonensis sp. nov., isolated from seawater.</title>
        <authorList>
            <person name="Jung Y.T."/>
            <person name="Oh T.K."/>
            <person name="Yoon J.H."/>
        </authorList>
    </citation>
    <scope>NUCLEOTIDE SEQUENCE [LARGE SCALE GENOMIC DNA]</scope>
    <source>
        <strain evidence="7 8">HDW-15</strain>
    </source>
</reference>
<dbReference type="InterPro" id="IPR007016">
    <property type="entry name" value="O-antigen_ligase-rel_domated"/>
</dbReference>
<evidence type="ECO:0000259" key="6">
    <source>
        <dbReference type="Pfam" id="PF04932"/>
    </source>
</evidence>
<dbReference type="Pfam" id="PF04932">
    <property type="entry name" value="Wzy_C"/>
    <property type="match status" value="1"/>
</dbReference>
<feature type="transmembrane region" description="Helical" evidence="5">
    <location>
        <begin position="146"/>
        <end position="167"/>
    </location>
</feature>
<evidence type="ECO:0000256" key="1">
    <source>
        <dbReference type="ARBA" id="ARBA00004141"/>
    </source>
</evidence>
<dbReference type="PANTHER" id="PTHR37422">
    <property type="entry name" value="TEICHURONIC ACID BIOSYNTHESIS PROTEIN TUAE"/>
    <property type="match status" value="1"/>
</dbReference>
<evidence type="ECO:0000256" key="4">
    <source>
        <dbReference type="ARBA" id="ARBA00023136"/>
    </source>
</evidence>
<evidence type="ECO:0000313" key="8">
    <source>
        <dbReference type="Proteomes" id="UP000280507"/>
    </source>
</evidence>
<gene>
    <name evidence="7" type="ORF">EBI00_13950</name>
</gene>
<feature type="domain" description="O-antigen ligase-related" evidence="6">
    <location>
        <begin position="188"/>
        <end position="343"/>
    </location>
</feature>
<dbReference type="InterPro" id="IPR051533">
    <property type="entry name" value="WaaL-like"/>
</dbReference>
<organism evidence="7 8">
    <name type="scientific">Marinomonas hwangdonensis</name>
    <dbReference type="NCBI Taxonomy" id="1053647"/>
    <lineage>
        <taxon>Bacteria</taxon>
        <taxon>Pseudomonadati</taxon>
        <taxon>Pseudomonadota</taxon>
        <taxon>Gammaproteobacteria</taxon>
        <taxon>Oceanospirillales</taxon>
        <taxon>Oceanospirillaceae</taxon>
        <taxon>Marinomonas</taxon>
    </lineage>
</organism>
<feature type="transmembrane region" description="Helical" evidence="5">
    <location>
        <begin position="64"/>
        <end position="85"/>
    </location>
</feature>
<feature type="transmembrane region" description="Helical" evidence="5">
    <location>
        <begin position="225"/>
        <end position="242"/>
    </location>
</feature>
<dbReference type="EMBL" id="RIZG01000010">
    <property type="protein sequence ID" value="RNF48815.1"/>
    <property type="molecule type" value="Genomic_DNA"/>
</dbReference>
<comment type="subcellular location">
    <subcellularLocation>
        <location evidence="1">Membrane</location>
        <topology evidence="1">Multi-pass membrane protein</topology>
    </subcellularLocation>
</comment>
<evidence type="ECO:0000256" key="2">
    <source>
        <dbReference type="ARBA" id="ARBA00022692"/>
    </source>
</evidence>
<comment type="caution">
    <text evidence="7">The sequence shown here is derived from an EMBL/GenBank/DDBJ whole genome shotgun (WGS) entry which is preliminary data.</text>
</comment>
<sequence length="424" mass="48811">MFSSKGWGAKKALEFLGLTFLSLLFVISFQSKALINIFFLLSFVTSIIYIAFFNKAFFREKKYVWLFIGPYISGFILGFFSENGVIGSIEFLQQFRFMIIILPLACFVKSKKEMIFLLIMVYASAFIAIFYGIYKNQPYGGFHGFHSIGRTADMLVVLLLASLAYIIQSRFTFNLRSNIGKLILLGTALTLAWAVLMTEMRGAWLGVFIGVCFIIIGLFFLKQRWLAFSLLLLIMLSSVTFLKTYDNIDTIKNQIASIADTQNDISNKTRLNLWKTGWDFSKEQFIFGTGAKQASALYKNFYDKQDDSYKAKYHYVIHHMGDYHNSYLQIHVETGIIFFIIYITSMAVCLLYFIKRIQKIPFEDRKYPLAALVSSLAFLSIQFFHSELYSYGSTTFYLILFAALYILNENDKVPSLQKGLKDEK</sequence>
<evidence type="ECO:0000313" key="7">
    <source>
        <dbReference type="EMBL" id="RNF48815.1"/>
    </source>
</evidence>
<dbReference type="GO" id="GO:0016020">
    <property type="term" value="C:membrane"/>
    <property type="evidence" value="ECO:0007669"/>
    <property type="project" value="UniProtKB-SubCell"/>
</dbReference>
<accession>A0A3M8PY99</accession>
<feature type="transmembrane region" description="Helical" evidence="5">
    <location>
        <begin position="91"/>
        <end position="108"/>
    </location>
</feature>
<feature type="transmembrane region" description="Helical" evidence="5">
    <location>
        <begin position="366"/>
        <end position="384"/>
    </location>
</feature>
<keyword evidence="4 5" id="KW-0472">Membrane</keyword>
<dbReference type="OrthoDB" id="7107791at2"/>
<feature type="transmembrane region" description="Helical" evidence="5">
    <location>
        <begin position="115"/>
        <end position="134"/>
    </location>
</feature>
<dbReference type="PANTHER" id="PTHR37422:SF23">
    <property type="entry name" value="TEICHURONIC ACID BIOSYNTHESIS PROTEIN TUAE"/>
    <property type="match status" value="1"/>
</dbReference>
<feature type="transmembrane region" description="Helical" evidence="5">
    <location>
        <begin position="179"/>
        <end position="196"/>
    </location>
</feature>
<protein>
    <submittedName>
        <fullName evidence="7">O-antigen ligase family protein</fullName>
    </submittedName>
</protein>
<name>A0A3M8PY99_9GAMM</name>
<feature type="transmembrane region" description="Helical" evidence="5">
    <location>
        <begin position="202"/>
        <end position="220"/>
    </location>
</feature>
<feature type="transmembrane region" description="Helical" evidence="5">
    <location>
        <begin position="35"/>
        <end position="52"/>
    </location>
</feature>
<keyword evidence="7" id="KW-0436">Ligase</keyword>
<feature type="transmembrane region" description="Helical" evidence="5">
    <location>
        <begin position="390"/>
        <end position="408"/>
    </location>
</feature>
<evidence type="ECO:0000256" key="3">
    <source>
        <dbReference type="ARBA" id="ARBA00022989"/>
    </source>
</evidence>
<evidence type="ECO:0000256" key="5">
    <source>
        <dbReference type="SAM" id="Phobius"/>
    </source>
</evidence>
<feature type="transmembrane region" description="Helical" evidence="5">
    <location>
        <begin position="12"/>
        <end position="29"/>
    </location>
</feature>
<proteinExistence type="predicted"/>
<dbReference type="Proteomes" id="UP000280507">
    <property type="component" value="Unassembled WGS sequence"/>
</dbReference>
<keyword evidence="2 5" id="KW-0812">Transmembrane</keyword>